<accession>A0ABQ7WRN9</accession>
<evidence type="ECO:0000313" key="1">
    <source>
        <dbReference type="EMBL" id="KAH0783230.1"/>
    </source>
</evidence>
<reference evidence="1 2" key="1">
    <citation type="journal article" date="2021" name="bioRxiv">
        <title>Chromosome-scale and haplotype-resolved genome assembly of a tetraploid potato cultivar.</title>
        <authorList>
            <person name="Sun H."/>
            <person name="Jiao W.-B."/>
            <person name="Krause K."/>
            <person name="Campoy J.A."/>
            <person name="Goel M."/>
            <person name="Folz-Donahue K."/>
            <person name="Kukat C."/>
            <person name="Huettel B."/>
            <person name="Schneeberger K."/>
        </authorList>
    </citation>
    <scope>NUCLEOTIDE SEQUENCE [LARGE SCALE GENOMIC DNA]</scope>
    <source>
        <strain evidence="1">SolTubOtavaFocal</strain>
        <tissue evidence="1">Leaves</tissue>
    </source>
</reference>
<gene>
    <name evidence="1" type="ORF">KY290_002828</name>
</gene>
<sequence>MGIGYIFWDIDDGLPNSSIGYVKDELHILVLEFDYKKQMKLIDRKLVVKLPFMRELSAIISDQSELWFWWNDKNKKSLNSFYDTTAKKADLPGGFQRNE</sequence>
<organism evidence="1 2">
    <name type="scientific">Solanum tuberosum</name>
    <name type="common">Potato</name>
    <dbReference type="NCBI Taxonomy" id="4113"/>
    <lineage>
        <taxon>Eukaryota</taxon>
        <taxon>Viridiplantae</taxon>
        <taxon>Streptophyta</taxon>
        <taxon>Embryophyta</taxon>
        <taxon>Tracheophyta</taxon>
        <taxon>Spermatophyta</taxon>
        <taxon>Magnoliopsida</taxon>
        <taxon>eudicotyledons</taxon>
        <taxon>Gunneridae</taxon>
        <taxon>Pentapetalae</taxon>
        <taxon>asterids</taxon>
        <taxon>lamiids</taxon>
        <taxon>Solanales</taxon>
        <taxon>Solanaceae</taxon>
        <taxon>Solanoideae</taxon>
        <taxon>Solaneae</taxon>
        <taxon>Solanum</taxon>
    </lineage>
</organism>
<protein>
    <submittedName>
        <fullName evidence="1">Uncharacterized protein</fullName>
    </submittedName>
</protein>
<proteinExistence type="predicted"/>
<comment type="caution">
    <text evidence="1">The sequence shown here is derived from an EMBL/GenBank/DDBJ whole genome shotgun (WGS) entry which is preliminary data.</text>
</comment>
<dbReference type="Proteomes" id="UP000826656">
    <property type="component" value="Unassembled WGS sequence"/>
</dbReference>
<evidence type="ECO:0000313" key="2">
    <source>
        <dbReference type="Proteomes" id="UP000826656"/>
    </source>
</evidence>
<name>A0ABQ7WRN9_SOLTU</name>
<keyword evidence="2" id="KW-1185">Reference proteome</keyword>
<dbReference type="EMBL" id="JAIVGD010000001">
    <property type="protein sequence ID" value="KAH0783230.1"/>
    <property type="molecule type" value="Genomic_DNA"/>
</dbReference>